<keyword evidence="2" id="KW-1185">Reference proteome</keyword>
<dbReference type="GeneID" id="90589663"/>
<dbReference type="Proteomes" id="UP001218034">
    <property type="component" value="Chromosome"/>
</dbReference>
<dbReference type="EMBL" id="CP104395">
    <property type="protein sequence ID" value="WEL19257.1"/>
    <property type="molecule type" value="Genomic_DNA"/>
</dbReference>
<evidence type="ECO:0000313" key="2">
    <source>
        <dbReference type="Proteomes" id="UP001218034"/>
    </source>
</evidence>
<name>A0ABY8CDJ9_9ARCH</name>
<proteinExistence type="predicted"/>
<reference evidence="1 2" key="1">
    <citation type="submission" date="2022-09" db="EMBL/GenBank/DDBJ databases">
        <title>Xylan utilization by haloarchaea-nanohaloarchaea associations.</title>
        <authorList>
            <person name="Yakimov M."/>
        </authorList>
    </citation>
    <scope>NUCLEOTIDE SEQUENCE [LARGE SCALE GENOMIC DNA]</scope>
    <source>
        <strain evidence="1 2">SVXNc</strain>
    </source>
</reference>
<sequence length="144" mass="16217">MEASESLKTSLILVALSVLTAGSFAAAHNVVTPDEPVNVGMVEVETRCAGVDIGACIGIQRQTHTTYNYDNYTEIEEGTPNYYRKVESELMLRATNTCTEEMDGMEWTSEVSYENRTADEWLENENIQLLPCEKTYYRTLNATR</sequence>
<dbReference type="RefSeq" id="WP_347722128.1">
    <property type="nucleotide sequence ID" value="NZ_CP104395.1"/>
</dbReference>
<accession>A0ABY8CDJ9</accession>
<organism evidence="1 2">
    <name type="scientific">Candidatus Nanohalococcus occultus</name>
    <dbReference type="NCBI Taxonomy" id="2978047"/>
    <lineage>
        <taxon>Archaea</taxon>
        <taxon>Candidatus Nanohalarchaeota</taxon>
        <taxon>Candidatus Nanohalarchaeota incertae sedis</taxon>
        <taxon>Candidatus Nanohalococcus</taxon>
    </lineage>
</organism>
<protein>
    <submittedName>
        <fullName evidence="1">Uncharacterized protein</fullName>
    </submittedName>
</protein>
<evidence type="ECO:0000313" key="1">
    <source>
        <dbReference type="EMBL" id="WEL19257.1"/>
    </source>
</evidence>
<gene>
    <name evidence="1" type="ORF">SVXNc_0228</name>
</gene>